<dbReference type="InterPro" id="IPR032466">
    <property type="entry name" value="Metal_Hydrolase"/>
</dbReference>
<evidence type="ECO:0000313" key="1">
    <source>
        <dbReference type="EMBL" id="MBC5787382.1"/>
    </source>
</evidence>
<proteinExistence type="predicted"/>
<dbReference type="EMBL" id="JACOQK010000001">
    <property type="protein sequence ID" value="MBC5787382.1"/>
    <property type="molecule type" value="Genomic_DNA"/>
</dbReference>
<dbReference type="Proteomes" id="UP000649151">
    <property type="component" value="Unassembled WGS sequence"/>
</dbReference>
<dbReference type="SUPFAM" id="SSF51556">
    <property type="entry name" value="Metallo-dependent hydrolases"/>
    <property type="match status" value="1"/>
</dbReference>
<dbReference type="PANTHER" id="PTHR10443:SF12">
    <property type="entry name" value="DIPEPTIDASE"/>
    <property type="match status" value="1"/>
</dbReference>
<gene>
    <name evidence="1" type="ORF">H8Z77_05005</name>
</gene>
<dbReference type="InterPro" id="IPR008257">
    <property type="entry name" value="Pept_M19"/>
</dbReference>
<dbReference type="PANTHER" id="PTHR10443">
    <property type="entry name" value="MICROSOMAL DIPEPTIDASE"/>
    <property type="match status" value="1"/>
</dbReference>
<dbReference type="Gene3D" id="3.20.20.140">
    <property type="entry name" value="Metal-dependent hydrolases"/>
    <property type="match status" value="1"/>
</dbReference>
<evidence type="ECO:0000313" key="2">
    <source>
        <dbReference type="Proteomes" id="UP000649151"/>
    </source>
</evidence>
<name>A0ABR7IQI1_9CLOT</name>
<sequence>MNYFDLHCDTIYECLKTNQQLDHNDLSIDLYRGQSCSNWVQTFAFWISDDLRGEAAYQDFLRQYDFFQSQLEQNTQLRLYDGKAFSNYCNAMLSVEGGAVLAGKIERIQELSKRGIRMLTLCWNGENEIAGGALSQGRFTKFGKQVVKELEQQGIIVDVSHLNEPSFWELCDFAEKPFIATHSNAKAICNHPRNLTDDQIIEIRNRKGLIGLNFYLDFLAERTPVIMQNLFQHIDYFLNLGCQDVLAIGSDFDGATVPEWLCGIETVANLYENMVEYYGRDIANKIYFENAQNFFSH</sequence>
<organism evidence="1 2">
    <name type="scientific">Clostridium facile</name>
    <dbReference type="NCBI Taxonomy" id="2763035"/>
    <lineage>
        <taxon>Bacteria</taxon>
        <taxon>Bacillati</taxon>
        <taxon>Bacillota</taxon>
        <taxon>Clostridia</taxon>
        <taxon>Eubacteriales</taxon>
        <taxon>Clostridiaceae</taxon>
        <taxon>Clostridium</taxon>
    </lineage>
</organism>
<keyword evidence="2" id="KW-1185">Reference proteome</keyword>
<dbReference type="RefSeq" id="WP_186996362.1">
    <property type="nucleotide sequence ID" value="NZ_JACOQK010000001.1"/>
</dbReference>
<accession>A0ABR7IQI1</accession>
<reference evidence="1 2" key="1">
    <citation type="submission" date="2020-08" db="EMBL/GenBank/DDBJ databases">
        <title>Genome public.</title>
        <authorList>
            <person name="Liu C."/>
            <person name="Sun Q."/>
        </authorList>
    </citation>
    <scope>NUCLEOTIDE SEQUENCE [LARGE SCALE GENOMIC DNA]</scope>
    <source>
        <strain evidence="1 2">NSJ-27</strain>
    </source>
</reference>
<dbReference type="Pfam" id="PF01244">
    <property type="entry name" value="Peptidase_M19"/>
    <property type="match status" value="1"/>
</dbReference>
<comment type="caution">
    <text evidence="1">The sequence shown here is derived from an EMBL/GenBank/DDBJ whole genome shotgun (WGS) entry which is preliminary data.</text>
</comment>
<protein>
    <submittedName>
        <fullName evidence="1">Membrane dipeptidase</fullName>
    </submittedName>
</protein>
<dbReference type="PROSITE" id="PS51365">
    <property type="entry name" value="RENAL_DIPEPTIDASE_2"/>
    <property type="match status" value="1"/>
</dbReference>